<protein>
    <submittedName>
        <fullName evidence="2">Uncharacterized protein</fullName>
    </submittedName>
</protein>
<comment type="caution">
    <text evidence="2">The sequence shown here is derived from an EMBL/GenBank/DDBJ whole genome shotgun (WGS) entry which is preliminary data.</text>
</comment>
<dbReference type="AlphaFoldDB" id="A0A5S3V888"/>
<reference evidence="3" key="2">
    <citation type="submission" date="2019-06" db="EMBL/GenBank/DDBJ databases">
        <title>Co-occurence of chitin degradation, pigmentation and bioactivity in marine Pseudoalteromonas.</title>
        <authorList>
            <person name="Sonnenschein E.C."/>
            <person name="Bech P.K."/>
        </authorList>
    </citation>
    <scope>NUCLEOTIDE SEQUENCE [LARGE SCALE GENOMIC DNA]</scope>
    <source>
        <strain evidence="3">S3790</strain>
    </source>
</reference>
<dbReference type="Proteomes" id="UP000307217">
    <property type="component" value="Unassembled WGS sequence"/>
</dbReference>
<feature type="region of interest" description="Disordered" evidence="1">
    <location>
        <begin position="80"/>
        <end position="101"/>
    </location>
</feature>
<dbReference type="RefSeq" id="WP_138592318.1">
    <property type="nucleotide sequence ID" value="NZ_PNBX01000055.1"/>
</dbReference>
<accession>A0A5S3V888</accession>
<evidence type="ECO:0000256" key="1">
    <source>
        <dbReference type="SAM" id="MobiDB-lite"/>
    </source>
</evidence>
<name>A0A5S3V888_9GAMM</name>
<sequence>MINGVSPSGSNDVFYKNTQLSQEQQSTIADTLTEFDPENLSTEDAQAIVSTFSEAGIKPGKQLGQLMADAGFDAKTVGELAGLDKGQRPPPPPNQNTQTPIDLSSVAEQFAELVSDATDSTQQYANLSQDSKDAIYTQLVEEFGLEAGQSIIDVKV</sequence>
<reference evidence="2 3" key="1">
    <citation type="submission" date="2018-01" db="EMBL/GenBank/DDBJ databases">
        <authorList>
            <person name="Paulsen S."/>
            <person name="Gram L.K."/>
        </authorList>
    </citation>
    <scope>NUCLEOTIDE SEQUENCE [LARGE SCALE GENOMIC DNA]</scope>
    <source>
        <strain evidence="2 3">S3790</strain>
    </source>
</reference>
<dbReference type="EMBL" id="PNBX01000055">
    <property type="protein sequence ID" value="TMO67518.1"/>
    <property type="molecule type" value="Genomic_DNA"/>
</dbReference>
<gene>
    <name evidence="2" type="ORF">CWC19_13315</name>
</gene>
<feature type="region of interest" description="Disordered" evidence="1">
    <location>
        <begin position="1"/>
        <end position="26"/>
    </location>
</feature>
<organism evidence="2 3">
    <name type="scientific">Pseudoalteromonas aurantia</name>
    <dbReference type="NCBI Taxonomy" id="43654"/>
    <lineage>
        <taxon>Bacteria</taxon>
        <taxon>Pseudomonadati</taxon>
        <taxon>Pseudomonadota</taxon>
        <taxon>Gammaproteobacteria</taxon>
        <taxon>Alteromonadales</taxon>
        <taxon>Pseudoalteromonadaceae</taxon>
        <taxon>Pseudoalteromonas</taxon>
    </lineage>
</organism>
<proteinExistence type="predicted"/>
<evidence type="ECO:0000313" key="3">
    <source>
        <dbReference type="Proteomes" id="UP000307217"/>
    </source>
</evidence>
<evidence type="ECO:0000313" key="2">
    <source>
        <dbReference type="EMBL" id="TMO67518.1"/>
    </source>
</evidence>
<dbReference type="OrthoDB" id="6119669at2"/>